<reference evidence="2 3" key="1">
    <citation type="journal article" date="2012" name="Science">
        <title>The Paleozoic origin of enzymatic lignin decomposition reconstructed from 31 fungal genomes.</title>
        <authorList>
            <person name="Floudas D."/>
            <person name="Binder M."/>
            <person name="Riley R."/>
            <person name="Barry K."/>
            <person name="Blanchette R.A."/>
            <person name="Henrissat B."/>
            <person name="Martinez A.T."/>
            <person name="Otillar R."/>
            <person name="Spatafora J.W."/>
            <person name="Yadav J.S."/>
            <person name="Aerts A."/>
            <person name="Benoit I."/>
            <person name="Boyd A."/>
            <person name="Carlson A."/>
            <person name="Copeland A."/>
            <person name="Coutinho P.M."/>
            <person name="de Vries R.P."/>
            <person name="Ferreira P."/>
            <person name="Findley K."/>
            <person name="Foster B."/>
            <person name="Gaskell J."/>
            <person name="Glotzer D."/>
            <person name="Gorecki P."/>
            <person name="Heitman J."/>
            <person name="Hesse C."/>
            <person name="Hori C."/>
            <person name="Igarashi K."/>
            <person name="Jurgens J.A."/>
            <person name="Kallen N."/>
            <person name="Kersten P."/>
            <person name="Kohler A."/>
            <person name="Kuees U."/>
            <person name="Kumar T.K.A."/>
            <person name="Kuo A."/>
            <person name="LaButti K."/>
            <person name="Larrondo L.F."/>
            <person name="Lindquist E."/>
            <person name="Ling A."/>
            <person name="Lombard V."/>
            <person name="Lucas S."/>
            <person name="Lundell T."/>
            <person name="Martin R."/>
            <person name="McLaughlin D.J."/>
            <person name="Morgenstern I."/>
            <person name="Morin E."/>
            <person name="Murat C."/>
            <person name="Nagy L.G."/>
            <person name="Nolan M."/>
            <person name="Ohm R.A."/>
            <person name="Patyshakuliyeva A."/>
            <person name="Rokas A."/>
            <person name="Ruiz-Duenas F.J."/>
            <person name="Sabat G."/>
            <person name="Salamov A."/>
            <person name="Samejima M."/>
            <person name="Schmutz J."/>
            <person name="Slot J.C."/>
            <person name="St John F."/>
            <person name="Stenlid J."/>
            <person name="Sun H."/>
            <person name="Sun S."/>
            <person name="Syed K."/>
            <person name="Tsang A."/>
            <person name="Wiebenga A."/>
            <person name="Young D."/>
            <person name="Pisabarro A."/>
            <person name="Eastwood D.C."/>
            <person name="Martin F."/>
            <person name="Cullen D."/>
            <person name="Grigoriev I.V."/>
            <person name="Hibbett D.S."/>
        </authorList>
    </citation>
    <scope>NUCLEOTIDE SEQUENCE</scope>
    <source>
        <strain evidence="3">FP-58527</strain>
    </source>
</reference>
<dbReference type="AlphaFoldDB" id="S8EXT6"/>
<keyword evidence="3" id="KW-1185">Reference proteome</keyword>
<dbReference type="EMBL" id="KE504235">
    <property type="protein sequence ID" value="EPS94375.1"/>
    <property type="molecule type" value="Genomic_DNA"/>
</dbReference>
<sequence length="104" mass="11214">MEMCGTATEDSGGTSGTRAHPLALAVRLGSNYTCEQPADARTRHTLITAPRSSGTHISARLALPSGEKRTADKASEEPQRKERAEVLAEHGDRNEYDEARDVHG</sequence>
<accession>S8EXT6</accession>
<evidence type="ECO:0000313" key="2">
    <source>
        <dbReference type="EMBL" id="EPS94375.1"/>
    </source>
</evidence>
<evidence type="ECO:0000256" key="1">
    <source>
        <dbReference type="SAM" id="MobiDB-lite"/>
    </source>
</evidence>
<dbReference type="InParanoid" id="S8EXT6"/>
<dbReference type="HOGENOM" id="CLU_2250208_0_0_1"/>
<protein>
    <submittedName>
        <fullName evidence="2">Uncharacterized protein</fullName>
    </submittedName>
</protein>
<name>S8EXT6_FOMSC</name>
<feature type="compositionally biased region" description="Basic and acidic residues" evidence="1">
    <location>
        <begin position="66"/>
        <end position="104"/>
    </location>
</feature>
<dbReference type="Proteomes" id="UP000015241">
    <property type="component" value="Unassembled WGS sequence"/>
</dbReference>
<evidence type="ECO:0000313" key="3">
    <source>
        <dbReference type="Proteomes" id="UP000015241"/>
    </source>
</evidence>
<feature type="region of interest" description="Disordered" evidence="1">
    <location>
        <begin position="46"/>
        <end position="104"/>
    </location>
</feature>
<gene>
    <name evidence="2" type="ORF">FOMPIDRAFT_93225</name>
</gene>
<proteinExistence type="predicted"/>
<organism evidence="2 3">
    <name type="scientific">Fomitopsis schrenkii</name>
    <name type="common">Brown rot fungus</name>
    <dbReference type="NCBI Taxonomy" id="2126942"/>
    <lineage>
        <taxon>Eukaryota</taxon>
        <taxon>Fungi</taxon>
        <taxon>Dikarya</taxon>
        <taxon>Basidiomycota</taxon>
        <taxon>Agaricomycotina</taxon>
        <taxon>Agaricomycetes</taxon>
        <taxon>Polyporales</taxon>
        <taxon>Fomitopsis</taxon>
    </lineage>
</organism>